<sequence>MSEGATEQYNIHEAKTNLSRIIDRVEHGEEIVISRAGRPVAKVIPFPTKVSRRGRGSLKGQLHMADDWDSPEVNDAIARDFGLLP</sequence>
<dbReference type="Proteomes" id="UP001432011">
    <property type="component" value="Chromosome"/>
</dbReference>
<accession>A0ABZ1SJ50</accession>
<dbReference type="InterPro" id="IPR051416">
    <property type="entry name" value="phD-YefM_TA_antitoxins"/>
</dbReference>
<keyword evidence="4" id="KW-1185">Reference proteome</keyword>
<dbReference type="InterPro" id="IPR006442">
    <property type="entry name" value="Antitoxin_Phd/YefM"/>
</dbReference>
<dbReference type="SUPFAM" id="SSF143120">
    <property type="entry name" value="YefM-like"/>
    <property type="match status" value="1"/>
</dbReference>
<gene>
    <name evidence="3" type="ORF">OG913_20655</name>
</gene>
<evidence type="ECO:0000313" key="4">
    <source>
        <dbReference type="Proteomes" id="UP001432011"/>
    </source>
</evidence>
<dbReference type="InterPro" id="IPR036165">
    <property type="entry name" value="YefM-like_sf"/>
</dbReference>
<dbReference type="PANTHER" id="PTHR35377:SF4">
    <property type="entry name" value="PREVENT-HOST-DEATH FAMILY PROTEIN"/>
    <property type="match status" value="1"/>
</dbReference>
<organism evidence="3 4">
    <name type="scientific">Microbispora hainanensis</name>
    <dbReference type="NCBI Taxonomy" id="568844"/>
    <lineage>
        <taxon>Bacteria</taxon>
        <taxon>Bacillati</taxon>
        <taxon>Actinomycetota</taxon>
        <taxon>Actinomycetes</taxon>
        <taxon>Streptosporangiales</taxon>
        <taxon>Streptosporangiaceae</taxon>
        <taxon>Microbispora</taxon>
    </lineage>
</organism>
<comment type="similarity">
    <text evidence="1 2">Belongs to the phD/YefM antitoxin family.</text>
</comment>
<protein>
    <recommendedName>
        <fullName evidence="2">Antitoxin</fullName>
    </recommendedName>
</protein>
<dbReference type="PANTHER" id="PTHR35377">
    <property type="entry name" value="ANTITOXIN VAPB49-RELATED-RELATED"/>
    <property type="match status" value="1"/>
</dbReference>
<comment type="function">
    <text evidence="2">Antitoxin component of a type II toxin-antitoxin (TA) system.</text>
</comment>
<dbReference type="RefSeq" id="WP_142648136.1">
    <property type="nucleotide sequence ID" value="NZ_CP108085.1"/>
</dbReference>
<proteinExistence type="inferred from homology"/>
<dbReference type="NCBIfam" id="TIGR01552">
    <property type="entry name" value="phd_fam"/>
    <property type="match status" value="1"/>
</dbReference>
<dbReference type="EMBL" id="CP108085">
    <property type="protein sequence ID" value="WUP71855.1"/>
    <property type="molecule type" value="Genomic_DNA"/>
</dbReference>
<evidence type="ECO:0000313" key="3">
    <source>
        <dbReference type="EMBL" id="WUP71855.1"/>
    </source>
</evidence>
<evidence type="ECO:0000256" key="2">
    <source>
        <dbReference type="RuleBase" id="RU362080"/>
    </source>
</evidence>
<reference evidence="3" key="1">
    <citation type="submission" date="2022-10" db="EMBL/GenBank/DDBJ databases">
        <title>The complete genomes of actinobacterial strains from the NBC collection.</title>
        <authorList>
            <person name="Joergensen T.S."/>
            <person name="Alvarez Arevalo M."/>
            <person name="Sterndorff E.B."/>
            <person name="Faurdal D."/>
            <person name="Vuksanovic O."/>
            <person name="Mourched A.-S."/>
            <person name="Charusanti P."/>
            <person name="Shaw S."/>
            <person name="Blin K."/>
            <person name="Weber T."/>
        </authorList>
    </citation>
    <scope>NUCLEOTIDE SEQUENCE</scope>
    <source>
        <strain evidence="3">NBC_00254</strain>
    </source>
</reference>
<name>A0ABZ1SJ50_9ACTN</name>
<dbReference type="Gene3D" id="3.40.1620.10">
    <property type="entry name" value="YefM-like domain"/>
    <property type="match status" value="1"/>
</dbReference>
<dbReference type="Pfam" id="PF02604">
    <property type="entry name" value="PhdYeFM_antitox"/>
    <property type="match status" value="1"/>
</dbReference>
<evidence type="ECO:0000256" key="1">
    <source>
        <dbReference type="ARBA" id="ARBA00009981"/>
    </source>
</evidence>